<gene>
    <name evidence="1" type="ORF">PTTT1_LOCUS32045</name>
</gene>
<sequence>MMRGIEIAVIEGPEMVSTRAGDGGNPPELYQMKQYYPGAPGLPENQTLKLLRMSFPGMGVWESYFLPVSEFVPGDVSCRVKPILTMNERMVDPGVDILQSTVRSGVAVRSVSDGLWNPDGKSMKDWYKSMREKGAELVKRYYRFQPQLFERLQK</sequence>
<organism evidence="1">
    <name type="scientific">Phaeodactylum tricornutum</name>
    <name type="common">Diatom</name>
    <dbReference type="NCBI Taxonomy" id="2850"/>
    <lineage>
        <taxon>Eukaryota</taxon>
        <taxon>Sar</taxon>
        <taxon>Stramenopiles</taxon>
        <taxon>Ochrophyta</taxon>
        <taxon>Bacillariophyta</taxon>
        <taxon>Bacillariophyceae</taxon>
        <taxon>Bacillariophycidae</taxon>
        <taxon>Naviculales</taxon>
        <taxon>Phaeodactylaceae</taxon>
        <taxon>Phaeodactylum</taxon>
    </lineage>
</organism>
<dbReference type="AlphaFoldDB" id="A0A8J9SCI0"/>
<dbReference type="EMBL" id="OU594963">
    <property type="protein sequence ID" value="CAG9286358.1"/>
    <property type="molecule type" value="Genomic_DNA"/>
</dbReference>
<protein>
    <submittedName>
        <fullName evidence="1">Uncharacterized protein</fullName>
    </submittedName>
</protein>
<dbReference type="Proteomes" id="UP000836788">
    <property type="component" value="Chromosome 22"/>
</dbReference>
<accession>A0A8J9SCI0</accession>
<evidence type="ECO:0000313" key="1">
    <source>
        <dbReference type="EMBL" id="CAG9286358.1"/>
    </source>
</evidence>
<name>A0A8J9SCI0_PHATR</name>
<reference evidence="1" key="1">
    <citation type="submission" date="2022-02" db="EMBL/GenBank/DDBJ databases">
        <authorList>
            <person name="Giguere J D."/>
        </authorList>
    </citation>
    <scope>NUCLEOTIDE SEQUENCE</scope>
    <source>
        <strain evidence="1">CCAP 1055/1</strain>
    </source>
</reference>
<proteinExistence type="predicted"/>